<feature type="compositionally biased region" description="Polar residues" evidence="1">
    <location>
        <begin position="92"/>
        <end position="108"/>
    </location>
</feature>
<dbReference type="EMBL" id="LUGG01000003">
    <property type="protein sequence ID" value="OBZ76712.1"/>
    <property type="molecule type" value="Genomic_DNA"/>
</dbReference>
<name>A0A1C7MIN0_GRIFR</name>
<keyword evidence="3" id="KW-1185">Reference proteome</keyword>
<organism evidence="2 3">
    <name type="scientific">Grifola frondosa</name>
    <name type="common">Maitake</name>
    <name type="synonym">Polyporus frondosus</name>
    <dbReference type="NCBI Taxonomy" id="5627"/>
    <lineage>
        <taxon>Eukaryota</taxon>
        <taxon>Fungi</taxon>
        <taxon>Dikarya</taxon>
        <taxon>Basidiomycota</taxon>
        <taxon>Agaricomycotina</taxon>
        <taxon>Agaricomycetes</taxon>
        <taxon>Polyporales</taxon>
        <taxon>Grifolaceae</taxon>
        <taxon>Grifola</taxon>
    </lineage>
</organism>
<gene>
    <name evidence="2" type="ORF">A0H81_03228</name>
</gene>
<protein>
    <submittedName>
        <fullName evidence="2">Uncharacterized protein</fullName>
    </submittedName>
</protein>
<feature type="compositionally biased region" description="Low complexity" evidence="1">
    <location>
        <begin position="19"/>
        <end position="36"/>
    </location>
</feature>
<reference evidence="2 3" key="1">
    <citation type="submission" date="2016-03" db="EMBL/GenBank/DDBJ databases">
        <title>Whole genome sequencing of Grifola frondosa 9006-11.</title>
        <authorList>
            <person name="Min B."/>
            <person name="Park H."/>
            <person name="Kim J.-G."/>
            <person name="Cho H."/>
            <person name="Oh Y.-L."/>
            <person name="Kong W.-S."/>
            <person name="Choi I.-G."/>
        </authorList>
    </citation>
    <scope>NUCLEOTIDE SEQUENCE [LARGE SCALE GENOMIC DNA]</scope>
    <source>
        <strain evidence="2 3">9006-11</strain>
    </source>
</reference>
<evidence type="ECO:0000313" key="2">
    <source>
        <dbReference type="EMBL" id="OBZ76712.1"/>
    </source>
</evidence>
<sequence>MSGKAPPRAPRALLNSLAGSAVASSSATVPSASTSTRIGAAPPTGPRSLVNGNVPAGPSALRGGRGKPYVNGYGGIPTGPAAATPPTGPSPRYSQKGKQVETGWSQPGGQQGVNDHLLG</sequence>
<comment type="caution">
    <text evidence="2">The sequence shown here is derived from an EMBL/GenBank/DDBJ whole genome shotgun (WGS) entry which is preliminary data.</text>
</comment>
<evidence type="ECO:0000256" key="1">
    <source>
        <dbReference type="SAM" id="MobiDB-lite"/>
    </source>
</evidence>
<evidence type="ECO:0000313" key="3">
    <source>
        <dbReference type="Proteomes" id="UP000092993"/>
    </source>
</evidence>
<dbReference type="AlphaFoldDB" id="A0A1C7MIN0"/>
<accession>A0A1C7MIN0</accession>
<dbReference type="Proteomes" id="UP000092993">
    <property type="component" value="Unassembled WGS sequence"/>
</dbReference>
<feature type="region of interest" description="Disordered" evidence="1">
    <location>
        <begin position="19"/>
        <end position="119"/>
    </location>
</feature>
<proteinExistence type="predicted"/>
<dbReference type="OrthoDB" id="2804250at2759"/>